<evidence type="ECO:0000256" key="6">
    <source>
        <dbReference type="SAM" id="MobiDB-lite"/>
    </source>
</evidence>
<gene>
    <name evidence="8" type="ORF">OSB1V03_LOCUS7016</name>
</gene>
<evidence type="ECO:0000256" key="2">
    <source>
        <dbReference type="ARBA" id="ARBA00022737"/>
    </source>
</evidence>
<dbReference type="PANTHER" id="PTHR24379:SF121">
    <property type="entry name" value="C2H2-TYPE DOMAIN-CONTAINING PROTEIN"/>
    <property type="match status" value="1"/>
</dbReference>
<protein>
    <recommendedName>
        <fullName evidence="7">C2H2-type domain-containing protein</fullName>
    </recommendedName>
</protein>
<dbReference type="Gene3D" id="3.30.160.60">
    <property type="entry name" value="Classic Zinc Finger"/>
    <property type="match status" value="2"/>
</dbReference>
<evidence type="ECO:0000256" key="4">
    <source>
        <dbReference type="ARBA" id="ARBA00022833"/>
    </source>
</evidence>
<dbReference type="AlphaFoldDB" id="A0A7R9KQU7"/>
<keyword evidence="1" id="KW-0479">Metal-binding</keyword>
<evidence type="ECO:0000259" key="7">
    <source>
        <dbReference type="PROSITE" id="PS50157"/>
    </source>
</evidence>
<feature type="compositionally biased region" description="Low complexity" evidence="6">
    <location>
        <begin position="431"/>
        <end position="442"/>
    </location>
</feature>
<feature type="region of interest" description="Disordered" evidence="6">
    <location>
        <begin position="344"/>
        <end position="443"/>
    </location>
</feature>
<accession>A0A7R9KQU7</accession>
<keyword evidence="2" id="KW-0677">Repeat</keyword>
<feature type="domain" description="C2H2-type" evidence="7">
    <location>
        <begin position="453"/>
        <end position="482"/>
    </location>
</feature>
<dbReference type="GO" id="GO:0008270">
    <property type="term" value="F:zinc ion binding"/>
    <property type="evidence" value="ECO:0007669"/>
    <property type="project" value="UniProtKB-KW"/>
</dbReference>
<evidence type="ECO:0000256" key="3">
    <source>
        <dbReference type="ARBA" id="ARBA00022771"/>
    </source>
</evidence>
<keyword evidence="9" id="KW-1185">Reference proteome</keyword>
<dbReference type="Proteomes" id="UP000759131">
    <property type="component" value="Unassembled WGS sequence"/>
</dbReference>
<feature type="compositionally biased region" description="Polar residues" evidence="6">
    <location>
        <begin position="356"/>
        <end position="423"/>
    </location>
</feature>
<keyword evidence="4" id="KW-0862">Zinc</keyword>
<evidence type="ECO:0000256" key="1">
    <source>
        <dbReference type="ARBA" id="ARBA00022723"/>
    </source>
</evidence>
<name>A0A7R9KQU7_9ACAR</name>
<dbReference type="InterPro" id="IPR013087">
    <property type="entry name" value="Znf_C2H2_type"/>
</dbReference>
<reference evidence="8" key="1">
    <citation type="submission" date="2020-11" db="EMBL/GenBank/DDBJ databases">
        <authorList>
            <person name="Tran Van P."/>
        </authorList>
    </citation>
    <scope>NUCLEOTIDE SEQUENCE</scope>
</reference>
<keyword evidence="3 5" id="KW-0863">Zinc-finger</keyword>
<feature type="non-terminal residue" evidence="8">
    <location>
        <position position="1"/>
    </location>
</feature>
<evidence type="ECO:0000313" key="8">
    <source>
        <dbReference type="EMBL" id="CAD7626583.1"/>
    </source>
</evidence>
<sequence>DDDNETVIDSDFGDEDIDQHMQDVNQIERVLITESETNSTDHRNNGLRGKVEEVVDEREIVAEEIVANCLDDDLLMGSQLLAKKYKKNVLKSDTNDAKDCHKRCQRDIQREKDIRVGVELELELERQQRIHFQKLYEHHMSYSLRKELDDCNQIKSLKLEILKCKQELQSLKRSLSDGNDVDLSLHMESTSSEIKEEFNCENCSEHMKTEASLIFHLINHCIGEEDEHMKTEASLIFHLINHCIGEEEFRLETTAFKLDEFTASVLDGIRKSVAYYCPRCLQSFNCLEIYYHVYKCHTKEMPLICTECHTYFTHLDVWRDHNQFIHNGSIQSVIYADIGTVERRTAQPLPPPPVPQRTSFATTSRPNGPLTTSRTNHYPSYATNWSDINTRPLNTQSSKTTNNYSANRMSDGSSSPEVINLSDSPPPPPRTTTNTTTTAPKPVWKANTNSSNFSCDFPDCDFKTNSKDKLQFHISAHTNSKFKCPYCPYVGNILNDIYRHIQKSKKHENMRVYECRECSYGTNCLSSFKEHLSRKHFDDSDEEDEVNEYITDMFRNHHSTDNGIQSDSESD</sequence>
<dbReference type="PANTHER" id="PTHR24379">
    <property type="entry name" value="KRAB AND ZINC FINGER DOMAIN-CONTAINING"/>
    <property type="match status" value="1"/>
</dbReference>
<proteinExistence type="predicted"/>
<dbReference type="PROSITE" id="PS50157">
    <property type="entry name" value="ZINC_FINGER_C2H2_2"/>
    <property type="match status" value="1"/>
</dbReference>
<organism evidence="8">
    <name type="scientific">Medioppia subpectinata</name>
    <dbReference type="NCBI Taxonomy" id="1979941"/>
    <lineage>
        <taxon>Eukaryota</taxon>
        <taxon>Metazoa</taxon>
        <taxon>Ecdysozoa</taxon>
        <taxon>Arthropoda</taxon>
        <taxon>Chelicerata</taxon>
        <taxon>Arachnida</taxon>
        <taxon>Acari</taxon>
        <taxon>Acariformes</taxon>
        <taxon>Sarcoptiformes</taxon>
        <taxon>Oribatida</taxon>
        <taxon>Brachypylina</taxon>
        <taxon>Oppioidea</taxon>
        <taxon>Oppiidae</taxon>
        <taxon>Medioppia</taxon>
    </lineage>
</organism>
<dbReference type="EMBL" id="CAJPIZ010003958">
    <property type="protein sequence ID" value="CAG2107013.1"/>
    <property type="molecule type" value="Genomic_DNA"/>
</dbReference>
<evidence type="ECO:0000313" key="9">
    <source>
        <dbReference type="Proteomes" id="UP000759131"/>
    </source>
</evidence>
<dbReference type="OrthoDB" id="6511744at2759"/>
<dbReference type="SMART" id="SM00355">
    <property type="entry name" value="ZnF_C2H2"/>
    <property type="match status" value="6"/>
</dbReference>
<dbReference type="EMBL" id="OC858533">
    <property type="protein sequence ID" value="CAD7626583.1"/>
    <property type="molecule type" value="Genomic_DNA"/>
</dbReference>
<evidence type="ECO:0000256" key="5">
    <source>
        <dbReference type="PROSITE-ProRule" id="PRU00042"/>
    </source>
</evidence>
<dbReference type="PROSITE" id="PS00028">
    <property type="entry name" value="ZINC_FINGER_C2H2_1"/>
    <property type="match status" value="2"/>
</dbReference>